<dbReference type="OrthoDB" id="9764015at2"/>
<protein>
    <submittedName>
        <fullName evidence="4">DUF4339 domain-containing protein</fullName>
    </submittedName>
</protein>
<accession>A0A4R5CMJ0</accession>
<gene>
    <name evidence="4" type="ORF">E0F91_17325</name>
</gene>
<dbReference type="InterPro" id="IPR025640">
    <property type="entry name" value="GYF_2"/>
</dbReference>
<evidence type="ECO:0000313" key="4">
    <source>
        <dbReference type="EMBL" id="TDD99910.1"/>
    </source>
</evidence>
<evidence type="ECO:0000259" key="3">
    <source>
        <dbReference type="Pfam" id="PF14237"/>
    </source>
</evidence>
<comment type="caution">
    <text evidence="4">The sequence shown here is derived from an EMBL/GenBank/DDBJ whole genome shotgun (WGS) entry which is preliminary data.</text>
</comment>
<dbReference type="Proteomes" id="UP000294644">
    <property type="component" value="Unassembled WGS sequence"/>
</dbReference>
<dbReference type="EMBL" id="SMFN01000041">
    <property type="protein sequence ID" value="TDD99910.1"/>
    <property type="molecule type" value="Genomic_DNA"/>
</dbReference>
<organism evidence="4 5">
    <name type="scientific">Flavobacterium sandaracinum</name>
    <dbReference type="NCBI Taxonomy" id="2541733"/>
    <lineage>
        <taxon>Bacteria</taxon>
        <taxon>Pseudomonadati</taxon>
        <taxon>Bacteroidota</taxon>
        <taxon>Flavobacteriia</taxon>
        <taxon>Flavobacteriales</taxon>
        <taxon>Flavobacteriaceae</taxon>
        <taxon>Flavobacterium</taxon>
    </lineage>
</organism>
<proteinExistence type="predicted"/>
<evidence type="ECO:0000256" key="2">
    <source>
        <dbReference type="SAM" id="Phobius"/>
    </source>
</evidence>
<feature type="domain" description="GYF" evidence="3">
    <location>
        <begin position="5"/>
        <end position="49"/>
    </location>
</feature>
<keyword evidence="2" id="KW-0472">Membrane</keyword>
<name>A0A4R5CMJ0_9FLAO</name>
<feature type="transmembrane region" description="Helical" evidence="2">
    <location>
        <begin position="102"/>
        <end position="119"/>
    </location>
</feature>
<feature type="region of interest" description="Disordered" evidence="1">
    <location>
        <begin position="69"/>
        <end position="90"/>
    </location>
</feature>
<evidence type="ECO:0000256" key="1">
    <source>
        <dbReference type="SAM" id="MobiDB-lite"/>
    </source>
</evidence>
<reference evidence="4 5" key="1">
    <citation type="submission" date="2019-03" db="EMBL/GenBank/DDBJ databases">
        <title>Flavobacterium LB-D12 sp. nov., isolated from arctic soil.</title>
        <authorList>
            <person name="Chaudhary D.K."/>
        </authorList>
    </citation>
    <scope>NUCLEOTIDE SEQUENCE [LARGE SCALE GENOMIC DNA]</scope>
    <source>
        <strain evidence="4 5">LB-D12</strain>
    </source>
</reference>
<keyword evidence="2" id="KW-1133">Transmembrane helix</keyword>
<feature type="region of interest" description="Disordered" evidence="1">
    <location>
        <begin position="126"/>
        <end position="147"/>
    </location>
</feature>
<dbReference type="Pfam" id="PF14237">
    <property type="entry name" value="GYF_2"/>
    <property type="match status" value="1"/>
</dbReference>
<sequence length="279" mass="31772">MKKFYIMNGQNQEGPFDIEQLKLLNIKKDTPVWFEGIQNWTTAEKVEDLKSILPLNVIPPKFVNQTQNNFTSTPPNFNNYSNNNQNTNHQNDYPKSNLKRNLLIGGAILIGLVIIGFISNSSQSNSYGSEPSYNADGTENTAVSAEETERQRINAAITKKNMNFRNNWQTYLTVTTNQYQYREIGGIFNLAVNFTNNTDCKMDEIKVNVNYIKDGGGIYKTETVVFYNVMPGTQQSEQAPNSDRGTSVQLEISQAYSNKMNFYYPSNSGNNEDPYFYKQ</sequence>
<dbReference type="RefSeq" id="WP_132067613.1">
    <property type="nucleotide sequence ID" value="NZ_SMFN01000041.1"/>
</dbReference>
<keyword evidence="5" id="KW-1185">Reference proteome</keyword>
<dbReference type="AlphaFoldDB" id="A0A4R5CMJ0"/>
<keyword evidence="2" id="KW-0812">Transmembrane</keyword>
<evidence type="ECO:0000313" key="5">
    <source>
        <dbReference type="Proteomes" id="UP000294644"/>
    </source>
</evidence>